<organism evidence="1 2">
    <name type="scientific">Acrobeloides nanus</name>
    <dbReference type="NCBI Taxonomy" id="290746"/>
    <lineage>
        <taxon>Eukaryota</taxon>
        <taxon>Metazoa</taxon>
        <taxon>Ecdysozoa</taxon>
        <taxon>Nematoda</taxon>
        <taxon>Chromadorea</taxon>
        <taxon>Rhabditida</taxon>
        <taxon>Tylenchina</taxon>
        <taxon>Cephalobomorpha</taxon>
        <taxon>Cephaloboidea</taxon>
        <taxon>Cephalobidae</taxon>
        <taxon>Acrobeloides</taxon>
    </lineage>
</organism>
<dbReference type="WBParaSite" id="ACRNAN_scaffold22054.g29577.t1">
    <property type="protein sequence ID" value="ACRNAN_scaffold22054.g29577.t1"/>
    <property type="gene ID" value="ACRNAN_scaffold22054.g29577"/>
</dbReference>
<dbReference type="Proteomes" id="UP000887540">
    <property type="component" value="Unplaced"/>
</dbReference>
<evidence type="ECO:0000313" key="1">
    <source>
        <dbReference type="Proteomes" id="UP000887540"/>
    </source>
</evidence>
<protein>
    <submittedName>
        <fullName evidence="2">Uncharacterized protein</fullName>
    </submittedName>
</protein>
<proteinExistence type="predicted"/>
<sequence>MASCKYCGEETVLNASRLPDHLQRCKNFPTGLKE</sequence>
<accession>A0A914DD22</accession>
<evidence type="ECO:0000313" key="2">
    <source>
        <dbReference type="WBParaSite" id="ACRNAN_scaffold22054.g29577.t1"/>
    </source>
</evidence>
<keyword evidence="1" id="KW-1185">Reference proteome</keyword>
<dbReference type="AlphaFoldDB" id="A0A914DD22"/>
<reference evidence="2" key="1">
    <citation type="submission" date="2022-11" db="UniProtKB">
        <authorList>
            <consortium name="WormBaseParasite"/>
        </authorList>
    </citation>
    <scope>IDENTIFICATION</scope>
</reference>
<name>A0A914DD22_9BILA</name>